<dbReference type="EMBL" id="BGZK01000706">
    <property type="protein sequence ID" value="GBP57006.1"/>
    <property type="molecule type" value="Genomic_DNA"/>
</dbReference>
<keyword evidence="1" id="KW-1133">Transmembrane helix</keyword>
<keyword evidence="1" id="KW-0812">Transmembrane</keyword>
<protein>
    <submittedName>
        <fullName evidence="2">Uncharacterized protein</fullName>
    </submittedName>
</protein>
<accession>A0A4C1WZQ4</accession>
<dbReference type="AlphaFoldDB" id="A0A4C1WZQ4"/>
<comment type="caution">
    <text evidence="2">The sequence shown here is derived from an EMBL/GenBank/DDBJ whole genome shotgun (WGS) entry which is preliminary data.</text>
</comment>
<evidence type="ECO:0000256" key="1">
    <source>
        <dbReference type="SAM" id="Phobius"/>
    </source>
</evidence>
<gene>
    <name evidence="2" type="ORF">EVAR_88635_1</name>
</gene>
<organism evidence="2 3">
    <name type="scientific">Eumeta variegata</name>
    <name type="common">Bagworm moth</name>
    <name type="synonym">Eumeta japonica</name>
    <dbReference type="NCBI Taxonomy" id="151549"/>
    <lineage>
        <taxon>Eukaryota</taxon>
        <taxon>Metazoa</taxon>
        <taxon>Ecdysozoa</taxon>
        <taxon>Arthropoda</taxon>
        <taxon>Hexapoda</taxon>
        <taxon>Insecta</taxon>
        <taxon>Pterygota</taxon>
        <taxon>Neoptera</taxon>
        <taxon>Endopterygota</taxon>
        <taxon>Lepidoptera</taxon>
        <taxon>Glossata</taxon>
        <taxon>Ditrysia</taxon>
        <taxon>Tineoidea</taxon>
        <taxon>Psychidae</taxon>
        <taxon>Oiketicinae</taxon>
        <taxon>Eumeta</taxon>
    </lineage>
</organism>
<evidence type="ECO:0000313" key="2">
    <source>
        <dbReference type="EMBL" id="GBP57006.1"/>
    </source>
</evidence>
<sequence>MPNFRASSTTTRGCVSRATDRVWRSAGGTRYDALPSAVAKRSDIRRGCTCYIDSRLKQRQALAMVTALRLVETAAESTHYAYSRAPLAPLRYRLRIEVMRAMDAAILALAALPSAFTLPLLRRRL</sequence>
<dbReference type="Proteomes" id="UP000299102">
    <property type="component" value="Unassembled WGS sequence"/>
</dbReference>
<proteinExistence type="predicted"/>
<keyword evidence="3" id="KW-1185">Reference proteome</keyword>
<name>A0A4C1WZQ4_EUMVA</name>
<reference evidence="2 3" key="1">
    <citation type="journal article" date="2019" name="Commun. Biol.">
        <title>The bagworm genome reveals a unique fibroin gene that provides high tensile strength.</title>
        <authorList>
            <person name="Kono N."/>
            <person name="Nakamura H."/>
            <person name="Ohtoshi R."/>
            <person name="Tomita M."/>
            <person name="Numata K."/>
            <person name="Arakawa K."/>
        </authorList>
    </citation>
    <scope>NUCLEOTIDE SEQUENCE [LARGE SCALE GENOMIC DNA]</scope>
</reference>
<keyword evidence="1" id="KW-0472">Membrane</keyword>
<feature type="transmembrane region" description="Helical" evidence="1">
    <location>
        <begin position="101"/>
        <end position="121"/>
    </location>
</feature>
<evidence type="ECO:0000313" key="3">
    <source>
        <dbReference type="Proteomes" id="UP000299102"/>
    </source>
</evidence>